<dbReference type="PROSITE" id="PS00092">
    <property type="entry name" value="N6_MTASE"/>
    <property type="match status" value="1"/>
</dbReference>
<dbReference type="OrthoDB" id="9814572at2"/>
<feature type="domain" description="DNA methylase adenine-specific" evidence="5">
    <location>
        <begin position="114"/>
        <end position="367"/>
    </location>
</feature>
<dbReference type="InterPro" id="IPR029063">
    <property type="entry name" value="SAM-dependent_MTases_sf"/>
</dbReference>
<comment type="similarity">
    <text evidence="1">Belongs to the type-I restriction system S methylase family.</text>
</comment>
<protein>
    <submittedName>
        <fullName evidence="6">N-6 DNA methylase</fullName>
    </submittedName>
</protein>
<dbReference type="Gene3D" id="3.40.50.150">
    <property type="entry name" value="Vaccinia Virus protein VP39"/>
    <property type="match status" value="1"/>
</dbReference>
<dbReference type="Pfam" id="PF01420">
    <property type="entry name" value="Methylase_S"/>
    <property type="match status" value="1"/>
</dbReference>
<dbReference type="InterPro" id="IPR000055">
    <property type="entry name" value="Restrct_endonuc_typeI_TRD"/>
</dbReference>
<accession>A0A431VRE1</accession>
<dbReference type="Gene3D" id="3.90.220.20">
    <property type="entry name" value="DNA methylase specificity domains"/>
    <property type="match status" value="1"/>
</dbReference>
<dbReference type="InterPro" id="IPR002052">
    <property type="entry name" value="DNA_methylase_N6_adenine_CS"/>
</dbReference>
<evidence type="ECO:0000259" key="5">
    <source>
        <dbReference type="Pfam" id="PF02384"/>
    </source>
</evidence>
<dbReference type="InterPro" id="IPR003356">
    <property type="entry name" value="DNA_methylase_A-5"/>
</dbReference>
<proteinExistence type="inferred from homology"/>
<gene>
    <name evidence="6" type="ORF">EJ104_09795</name>
</gene>
<dbReference type="InterPro" id="IPR052916">
    <property type="entry name" value="Type-I_RE_MTase_Subunit"/>
</dbReference>
<evidence type="ECO:0000313" key="7">
    <source>
        <dbReference type="Proteomes" id="UP000277766"/>
    </source>
</evidence>
<keyword evidence="6" id="KW-0489">Methyltransferase</keyword>
<evidence type="ECO:0000256" key="2">
    <source>
        <dbReference type="ARBA" id="ARBA00022747"/>
    </source>
</evidence>
<keyword evidence="6" id="KW-0808">Transferase</keyword>
<keyword evidence="2" id="KW-0680">Restriction system</keyword>
<keyword evidence="7" id="KW-1185">Reference proteome</keyword>
<dbReference type="SUPFAM" id="SSF116734">
    <property type="entry name" value="DNA methylase specificity domain"/>
    <property type="match status" value="1"/>
</dbReference>
<dbReference type="GO" id="GO:0009307">
    <property type="term" value="P:DNA restriction-modification system"/>
    <property type="evidence" value="ECO:0007669"/>
    <property type="project" value="UniProtKB-KW"/>
</dbReference>
<comment type="caution">
    <text evidence="6">The sequence shown here is derived from an EMBL/GenBank/DDBJ whole genome shotgun (WGS) entry which is preliminary data.</text>
</comment>
<dbReference type="InterPro" id="IPR044946">
    <property type="entry name" value="Restrct_endonuc_typeI_TRD_sf"/>
</dbReference>
<dbReference type="PRINTS" id="PR00507">
    <property type="entry name" value="N12N6MTFRASE"/>
</dbReference>
<keyword evidence="3" id="KW-0238">DNA-binding</keyword>
<dbReference type="GO" id="GO:0008170">
    <property type="term" value="F:N-methyltransferase activity"/>
    <property type="evidence" value="ECO:0007669"/>
    <property type="project" value="InterPro"/>
</dbReference>
<evidence type="ECO:0000313" key="6">
    <source>
        <dbReference type="EMBL" id="RTR25714.1"/>
    </source>
</evidence>
<dbReference type="RefSeq" id="WP_126352549.1">
    <property type="nucleotide sequence ID" value="NZ_CP086380.1"/>
</dbReference>
<dbReference type="EMBL" id="RXPE01000022">
    <property type="protein sequence ID" value="RTR25714.1"/>
    <property type="molecule type" value="Genomic_DNA"/>
</dbReference>
<evidence type="ECO:0000259" key="4">
    <source>
        <dbReference type="Pfam" id="PF01420"/>
    </source>
</evidence>
<evidence type="ECO:0000256" key="1">
    <source>
        <dbReference type="ARBA" id="ARBA00010923"/>
    </source>
</evidence>
<dbReference type="SUPFAM" id="SSF53335">
    <property type="entry name" value="S-adenosyl-L-methionine-dependent methyltransferases"/>
    <property type="match status" value="1"/>
</dbReference>
<name>A0A431VRE1_9DEIO</name>
<dbReference type="GO" id="GO:0032259">
    <property type="term" value="P:methylation"/>
    <property type="evidence" value="ECO:0007669"/>
    <property type="project" value="UniProtKB-KW"/>
</dbReference>
<reference evidence="6 7" key="1">
    <citation type="submission" date="2018-12" db="EMBL/GenBank/DDBJ databases">
        <title>Deinococcus radiophilus ATCC 27603 genome sequencing and assembly.</title>
        <authorList>
            <person name="Maclea K.S."/>
            <person name="Maynard C.R."/>
        </authorList>
    </citation>
    <scope>NUCLEOTIDE SEQUENCE [LARGE SCALE GENOMIC DNA]</scope>
    <source>
        <strain evidence="6 7">ATCC 27603</strain>
    </source>
</reference>
<dbReference type="AlphaFoldDB" id="A0A431VRE1"/>
<feature type="domain" description="Type I restriction modification DNA specificity" evidence="4">
    <location>
        <begin position="448"/>
        <end position="601"/>
    </location>
</feature>
<sequence>MTNVEQVVADYPRRFKNLYYRLYTNSNSSRAEKLIYELSRILLLKLAAERRNGKTVLSNFIDDPVNNQEDLLKLGGDEFEILENQDKYFSLDLSSVVSAFAEISDIELHSAPGHIVGDAFQALIGPTIRGDKGQFFTPKNLTDAIIKILSPKPGDKIIDPACGTGGFLSSCQAYWELTYKDPTARYEILGIDKDADMAMLSSALLEISTNGFAKVVNSDSLKFIIDNPQYEEQFDIVVANPPFGTKIKVDNKAILKDYQLGHSWKVENGTLCPSRHILGAQDPQILFIELCVKLLKENGRMALILPEGVFGGKSSEYVWEYLKNRGIVFALIDCPRTTFQPYTDIKTNVLFFKKTKEMPEEKTQVAVAKRCGHDKRGRTHYPSGLSVPDDFADIANLFHEGIENRIWKSVCLKKEYRVPRYYFNDDEAGKLDNIGQVITIGELIRMGVLKIRKGHEVGSENYGTGDIPFIRTSDINNLEFSSDPTNSVSEEIYEMYSKKQNIAAGDILMAVDGRYRIGKTALVTEENSRCIVQSHIKILSVEFNSLINNYELLYMLNLAEVQNQVRNMVFVQSTLGTLGNRLEQVKIAIPRRNSEWDKMIAGFKHILEERSRLLVSIRGLAHEAEL</sequence>
<dbReference type="CDD" id="cd02440">
    <property type="entry name" value="AdoMet_MTases"/>
    <property type="match status" value="1"/>
</dbReference>
<evidence type="ECO:0000256" key="3">
    <source>
        <dbReference type="ARBA" id="ARBA00023125"/>
    </source>
</evidence>
<dbReference type="PANTHER" id="PTHR42998:SF1">
    <property type="entry name" value="TYPE I RESTRICTION ENZYME HINDI METHYLASE SUBUNIT"/>
    <property type="match status" value="1"/>
</dbReference>
<dbReference type="Pfam" id="PF02384">
    <property type="entry name" value="N6_Mtase"/>
    <property type="match status" value="1"/>
</dbReference>
<dbReference type="PANTHER" id="PTHR42998">
    <property type="entry name" value="TYPE I RESTRICTION ENZYME HINDVIIP M PROTEIN-RELATED"/>
    <property type="match status" value="1"/>
</dbReference>
<dbReference type="Proteomes" id="UP000277766">
    <property type="component" value="Unassembled WGS sequence"/>
</dbReference>
<dbReference type="GO" id="GO:0003677">
    <property type="term" value="F:DNA binding"/>
    <property type="evidence" value="ECO:0007669"/>
    <property type="project" value="UniProtKB-KW"/>
</dbReference>
<organism evidence="6 7">
    <name type="scientific">Deinococcus radiophilus</name>
    <dbReference type="NCBI Taxonomy" id="32062"/>
    <lineage>
        <taxon>Bacteria</taxon>
        <taxon>Thermotogati</taxon>
        <taxon>Deinococcota</taxon>
        <taxon>Deinococci</taxon>
        <taxon>Deinococcales</taxon>
        <taxon>Deinococcaceae</taxon>
        <taxon>Deinococcus</taxon>
    </lineage>
</organism>